<evidence type="ECO:0000313" key="2">
    <source>
        <dbReference type="EMBL" id="EJF83756.1"/>
    </source>
</evidence>
<feature type="transmembrane region" description="Helical" evidence="1">
    <location>
        <begin position="41"/>
        <end position="62"/>
    </location>
</feature>
<evidence type="ECO:0000256" key="1">
    <source>
        <dbReference type="SAM" id="Phobius"/>
    </source>
</evidence>
<dbReference type="AlphaFoldDB" id="J0QED8"/>
<feature type="transmembrane region" description="Helical" evidence="1">
    <location>
        <begin position="12"/>
        <end position="29"/>
    </location>
</feature>
<dbReference type="RefSeq" id="WP_006926104.1">
    <property type="nucleotide sequence ID" value="NZ_JH725102.1"/>
</dbReference>
<name>J0QED8_9HYPH</name>
<dbReference type="HOGENOM" id="CLU_2872704_0_0_5"/>
<dbReference type="Proteomes" id="UP000002646">
    <property type="component" value="Unassembled WGS sequence"/>
</dbReference>
<organism evidence="2 3">
    <name type="scientific">Cardidatus Bartonella washoeensis 085-0475</name>
    <dbReference type="NCBI Taxonomy" id="1094564"/>
    <lineage>
        <taxon>Bacteria</taxon>
        <taxon>Pseudomonadati</taxon>
        <taxon>Pseudomonadota</taxon>
        <taxon>Alphaproteobacteria</taxon>
        <taxon>Hyphomicrobiales</taxon>
        <taxon>Bartonellaceae</taxon>
        <taxon>Bartonella</taxon>
    </lineage>
</organism>
<gene>
    <name evidence="2" type="ORF">MCW_01305</name>
</gene>
<keyword evidence="1" id="KW-0812">Transmembrane</keyword>
<reference evidence="2 3" key="1">
    <citation type="submission" date="2012-03" db="EMBL/GenBank/DDBJ databases">
        <title>The Genome Sequence of Bartonella washoensis 085-0475.</title>
        <authorList>
            <consortium name="The Broad Institute Genome Sequencing Platform"/>
            <consortium name="The Broad Institute Genome Sequencing Center for Infectious Disease"/>
            <person name="Feldgarden M."/>
            <person name="Kirby J."/>
            <person name="Kosoy M."/>
            <person name="Birtles R."/>
            <person name="Probert W.S."/>
            <person name="Chiaraviglio L."/>
            <person name="Young S.K."/>
            <person name="Zeng Q."/>
            <person name="Gargeya S."/>
            <person name="Fitzgerald M."/>
            <person name="Haas B."/>
            <person name="Abouelleil A."/>
            <person name="Alvarado L."/>
            <person name="Arachchi H.M."/>
            <person name="Berlin A."/>
            <person name="Chapman S.B."/>
            <person name="Gearin G."/>
            <person name="Goldberg J."/>
            <person name="Griggs A."/>
            <person name="Gujja S."/>
            <person name="Hansen M."/>
            <person name="Heiman D."/>
            <person name="Howarth C."/>
            <person name="Larimer J."/>
            <person name="Lui A."/>
            <person name="MacDonald P.J.P."/>
            <person name="McCowen C."/>
            <person name="Montmayeur A."/>
            <person name="Murphy C."/>
            <person name="Neiman D."/>
            <person name="Pearson M."/>
            <person name="Priest M."/>
            <person name="Roberts A."/>
            <person name="Saif S."/>
            <person name="Shea T."/>
            <person name="Sisk P."/>
            <person name="Stolte C."/>
            <person name="Sykes S."/>
            <person name="Wortman J."/>
            <person name="Nusbaum C."/>
            <person name="Birren B."/>
        </authorList>
    </citation>
    <scope>NUCLEOTIDE SEQUENCE [LARGE SCALE GENOMIC DNA]</scope>
    <source>
        <strain evidence="2 3">085-0475</strain>
    </source>
</reference>
<keyword evidence="1" id="KW-1133">Transmembrane helix</keyword>
<proteinExistence type="predicted"/>
<dbReference type="EMBL" id="AILX01000019">
    <property type="protein sequence ID" value="EJF83756.1"/>
    <property type="molecule type" value="Genomic_DNA"/>
</dbReference>
<protein>
    <submittedName>
        <fullName evidence="2">Uncharacterized protein</fullName>
    </submittedName>
</protein>
<comment type="caution">
    <text evidence="2">The sequence shown here is derived from an EMBL/GenBank/DDBJ whole genome shotgun (WGS) entry which is preliminary data.</text>
</comment>
<feature type="non-terminal residue" evidence="2">
    <location>
        <position position="64"/>
    </location>
</feature>
<sequence>MARKQFFYLNGVWRRVISFLAMIFLGLIYEDVSVEISLEGLLWQFMAGCGGFKLRLWLVFIARF</sequence>
<keyword evidence="1" id="KW-0472">Membrane</keyword>
<evidence type="ECO:0000313" key="3">
    <source>
        <dbReference type="Proteomes" id="UP000002646"/>
    </source>
</evidence>
<accession>J0QED8</accession>